<dbReference type="InterPro" id="IPR000387">
    <property type="entry name" value="Tyr_Pase_dom"/>
</dbReference>
<protein>
    <recommendedName>
        <fullName evidence="7">Tyrosine specific protein phosphatases domain-containing protein</fullName>
    </recommendedName>
</protein>
<dbReference type="PANTHER" id="PTHR46642">
    <property type="entry name" value="DUAL SPECIFICITY PHOSPHATASE, SUBGROUP, CATALYTIC DOMAIN"/>
    <property type="match status" value="1"/>
</dbReference>
<evidence type="ECO:0000313" key="5">
    <source>
        <dbReference type="EMBL" id="CAK9258908.1"/>
    </source>
</evidence>
<accession>A0ABP0VWN0</accession>
<evidence type="ECO:0000259" key="3">
    <source>
        <dbReference type="PROSITE" id="PS50054"/>
    </source>
</evidence>
<evidence type="ECO:0000256" key="2">
    <source>
        <dbReference type="ARBA" id="ARBA00022912"/>
    </source>
</evidence>
<dbReference type="InterPro" id="IPR029021">
    <property type="entry name" value="Prot-tyrosine_phosphatase-like"/>
</dbReference>
<name>A0ABP0VWN0_9BRYO</name>
<dbReference type="InterPro" id="IPR000340">
    <property type="entry name" value="Dual-sp_phosphatase_cat-dom"/>
</dbReference>
<dbReference type="InterPro" id="IPR020422">
    <property type="entry name" value="TYR_PHOSPHATASE_DUAL_dom"/>
</dbReference>
<dbReference type="Proteomes" id="UP001497444">
    <property type="component" value="Chromosome 12"/>
</dbReference>
<dbReference type="Gene3D" id="3.90.190.10">
    <property type="entry name" value="Protein tyrosine phosphatase superfamily"/>
    <property type="match status" value="1"/>
</dbReference>
<dbReference type="PROSITE" id="PS00383">
    <property type="entry name" value="TYR_PHOSPHATASE_1"/>
    <property type="match status" value="1"/>
</dbReference>
<dbReference type="Pfam" id="PF00782">
    <property type="entry name" value="DSPc"/>
    <property type="match status" value="1"/>
</dbReference>
<dbReference type="SMART" id="SM00195">
    <property type="entry name" value="DSPc"/>
    <property type="match status" value="1"/>
</dbReference>
<dbReference type="SUPFAM" id="SSF52799">
    <property type="entry name" value="(Phosphotyrosine protein) phosphatases II"/>
    <property type="match status" value="1"/>
</dbReference>
<evidence type="ECO:0000313" key="6">
    <source>
        <dbReference type="Proteomes" id="UP001497444"/>
    </source>
</evidence>
<feature type="domain" description="Tyrosine-protein phosphatase" evidence="3">
    <location>
        <begin position="7"/>
        <end position="172"/>
    </location>
</feature>
<sequence length="196" mass="21718">MGQNFNNFGRINDRLIVGAHPRDADDIDLLYNQNNQNRVTAIVNLQRSGEPDRGDIDAITEACALLDNRIWYQRVPIRDENEESLCFHLPEAVGILNRAIRERATEPPGTVYLHCCRGIGRSPSVAVAYFFWFTDMTLDDAIAFVIAGRNVAVPNRPAIIQATNNILGANVNGNIGAAERVRIQGHVTTLPRVTNA</sequence>
<dbReference type="InterPro" id="IPR052832">
    <property type="entry name" value="Starch-Glucan_Phosphatase"/>
</dbReference>
<organism evidence="5 6">
    <name type="scientific">Sphagnum jensenii</name>
    <dbReference type="NCBI Taxonomy" id="128206"/>
    <lineage>
        <taxon>Eukaryota</taxon>
        <taxon>Viridiplantae</taxon>
        <taxon>Streptophyta</taxon>
        <taxon>Embryophyta</taxon>
        <taxon>Bryophyta</taxon>
        <taxon>Sphagnophytina</taxon>
        <taxon>Sphagnopsida</taxon>
        <taxon>Sphagnales</taxon>
        <taxon>Sphagnaceae</taxon>
        <taxon>Sphagnum</taxon>
    </lineage>
</organism>
<keyword evidence="6" id="KW-1185">Reference proteome</keyword>
<gene>
    <name evidence="5" type="ORF">CSSPJE1EN1_LOCUS4386</name>
</gene>
<keyword evidence="1" id="KW-0378">Hydrolase</keyword>
<dbReference type="InterPro" id="IPR016130">
    <property type="entry name" value="Tyr_Pase_AS"/>
</dbReference>
<proteinExistence type="predicted"/>
<keyword evidence="2" id="KW-0904">Protein phosphatase</keyword>
<evidence type="ECO:0000259" key="4">
    <source>
        <dbReference type="PROSITE" id="PS50056"/>
    </source>
</evidence>
<dbReference type="EMBL" id="OZ020107">
    <property type="protein sequence ID" value="CAK9258908.1"/>
    <property type="molecule type" value="Genomic_DNA"/>
</dbReference>
<feature type="domain" description="Tyrosine specific protein phosphatases" evidence="4">
    <location>
        <begin position="90"/>
        <end position="160"/>
    </location>
</feature>
<evidence type="ECO:0000256" key="1">
    <source>
        <dbReference type="ARBA" id="ARBA00022801"/>
    </source>
</evidence>
<dbReference type="PANTHER" id="PTHR46642:SF3">
    <property type="entry name" value="PHOSPHOGLUCAN PHOSPHATASE DSP4, CHLOROPLASTIC"/>
    <property type="match status" value="1"/>
</dbReference>
<dbReference type="PROSITE" id="PS50056">
    <property type="entry name" value="TYR_PHOSPHATASE_2"/>
    <property type="match status" value="1"/>
</dbReference>
<evidence type="ECO:0008006" key="7">
    <source>
        <dbReference type="Google" id="ProtNLM"/>
    </source>
</evidence>
<dbReference type="PROSITE" id="PS50054">
    <property type="entry name" value="TYR_PHOSPHATASE_DUAL"/>
    <property type="match status" value="1"/>
</dbReference>
<reference evidence="5" key="1">
    <citation type="submission" date="2024-02" db="EMBL/GenBank/DDBJ databases">
        <authorList>
            <consortium name="ELIXIR-Norway"/>
            <consortium name="Elixir Norway"/>
        </authorList>
    </citation>
    <scope>NUCLEOTIDE SEQUENCE</scope>
</reference>